<dbReference type="PANTHER" id="PTHR20974">
    <property type="entry name" value="UPF0585 PROTEIN CG18661"/>
    <property type="match status" value="1"/>
</dbReference>
<organism evidence="2">
    <name type="scientific">Medioppia subpectinata</name>
    <dbReference type="NCBI Taxonomy" id="1979941"/>
    <lineage>
        <taxon>Eukaryota</taxon>
        <taxon>Metazoa</taxon>
        <taxon>Ecdysozoa</taxon>
        <taxon>Arthropoda</taxon>
        <taxon>Chelicerata</taxon>
        <taxon>Arachnida</taxon>
        <taxon>Acari</taxon>
        <taxon>Acariformes</taxon>
        <taxon>Sarcoptiformes</taxon>
        <taxon>Oribatida</taxon>
        <taxon>Brachypylina</taxon>
        <taxon>Oppioidea</taxon>
        <taxon>Oppiidae</taxon>
        <taxon>Medioppia</taxon>
    </lineage>
</organism>
<evidence type="ECO:0000313" key="3">
    <source>
        <dbReference type="Proteomes" id="UP000759131"/>
    </source>
</evidence>
<proteinExistence type="inferred from homology"/>
<dbReference type="Pfam" id="PF06080">
    <property type="entry name" value="DUF938"/>
    <property type="match status" value="1"/>
</dbReference>
<protein>
    <recommendedName>
        <fullName evidence="4">SAM-dependent methyltransferase</fullName>
    </recommendedName>
</protein>
<evidence type="ECO:0000313" key="2">
    <source>
        <dbReference type="EMBL" id="CAD7630950.1"/>
    </source>
</evidence>
<keyword evidence="3" id="KW-1185">Reference proteome</keyword>
<dbReference type="PANTHER" id="PTHR20974:SF0">
    <property type="entry name" value="UPF0585 PROTEIN CG18661"/>
    <property type="match status" value="1"/>
</dbReference>
<dbReference type="InterPro" id="IPR029063">
    <property type="entry name" value="SAM-dependent_MTases_sf"/>
</dbReference>
<dbReference type="Gene3D" id="3.40.50.150">
    <property type="entry name" value="Vaccinia Virus protein VP39"/>
    <property type="match status" value="1"/>
</dbReference>
<reference evidence="2" key="1">
    <citation type="submission" date="2020-11" db="EMBL/GenBank/DDBJ databases">
        <authorList>
            <person name="Tran Van P."/>
        </authorList>
    </citation>
    <scope>NUCLEOTIDE SEQUENCE</scope>
</reference>
<comment type="similarity">
    <text evidence="1">Belongs to the UPF0585 family.</text>
</comment>
<gene>
    <name evidence="2" type="ORF">OSB1V03_LOCUS11361</name>
</gene>
<dbReference type="Proteomes" id="UP000759131">
    <property type="component" value="Unassembled WGS sequence"/>
</dbReference>
<dbReference type="EMBL" id="CAJPIZ010008795">
    <property type="protein sequence ID" value="CAG2111380.1"/>
    <property type="molecule type" value="Genomic_DNA"/>
</dbReference>
<evidence type="ECO:0008006" key="4">
    <source>
        <dbReference type="Google" id="ProtNLM"/>
    </source>
</evidence>
<dbReference type="SUPFAM" id="SSF53335">
    <property type="entry name" value="S-adenosyl-L-methionine-dependent methyltransferases"/>
    <property type="match status" value="1"/>
</dbReference>
<sequence>MLRYAAAERNQEVILQVLTNVLRSEGKVDHNLNALEIGSGSGQHITHLAKHLPLIRWQPSDVDTRLFESIGAHITRSGVTNVLPPLQLDVSAPFIQWPIPESPKLDLILCINVIHISPWNCTVGLFEGSASLLAAKSGLLVTYGPYATDGVLSPESNVTFDASLRRQNPEWGVRDIRDLKVLAASNGLSFVSSHEMPANNKILVFRKL</sequence>
<dbReference type="OrthoDB" id="10258744at2759"/>
<dbReference type="EMBL" id="OC863370">
    <property type="protein sequence ID" value="CAD7630950.1"/>
    <property type="molecule type" value="Genomic_DNA"/>
</dbReference>
<name>A0A7R9KWY7_9ACAR</name>
<dbReference type="AlphaFoldDB" id="A0A7R9KWY7"/>
<evidence type="ECO:0000256" key="1">
    <source>
        <dbReference type="ARBA" id="ARBA00008308"/>
    </source>
</evidence>
<accession>A0A7R9KWY7</accession>
<dbReference type="InterPro" id="IPR010342">
    <property type="entry name" value="DUF938"/>
</dbReference>